<evidence type="ECO:0000313" key="3">
    <source>
        <dbReference type="Proteomes" id="UP001176941"/>
    </source>
</evidence>
<sequence>MQKDPRPRELGFGRKAGRRRKKKKKVSQPQGEEGTAGPALPGAQAERAAGDVPAGPACPEPGSAAGGVPKVPANVRHPSAPPVPAEKALEGSPEFAKGINEVRVTPAPEESSDWSCCRPNPGGPCPPSGLLPSGHPLTDDPV</sequence>
<feature type="compositionally biased region" description="Basic residues" evidence="1">
    <location>
        <begin position="15"/>
        <end position="26"/>
    </location>
</feature>
<dbReference type="Proteomes" id="UP001176941">
    <property type="component" value="Chromosome X"/>
</dbReference>
<organism evidence="2 3">
    <name type="scientific">Rangifer tarandus platyrhynchus</name>
    <name type="common">Svalbard reindeer</name>
    <dbReference type="NCBI Taxonomy" id="3082113"/>
    <lineage>
        <taxon>Eukaryota</taxon>
        <taxon>Metazoa</taxon>
        <taxon>Chordata</taxon>
        <taxon>Craniata</taxon>
        <taxon>Vertebrata</taxon>
        <taxon>Euteleostomi</taxon>
        <taxon>Mammalia</taxon>
        <taxon>Eutheria</taxon>
        <taxon>Laurasiatheria</taxon>
        <taxon>Artiodactyla</taxon>
        <taxon>Ruminantia</taxon>
        <taxon>Pecora</taxon>
        <taxon>Cervidae</taxon>
        <taxon>Odocoileinae</taxon>
        <taxon>Rangifer</taxon>
    </lineage>
</organism>
<protein>
    <submittedName>
        <fullName evidence="2">Uncharacterized protein</fullName>
    </submittedName>
</protein>
<accession>A0ABN9A2K5</accession>
<gene>
    <name evidence="2" type="ORF">MRATA1EN1_LOCUS28975</name>
</gene>
<feature type="compositionally biased region" description="Basic and acidic residues" evidence="1">
    <location>
        <begin position="1"/>
        <end position="12"/>
    </location>
</feature>
<evidence type="ECO:0000256" key="1">
    <source>
        <dbReference type="SAM" id="MobiDB-lite"/>
    </source>
</evidence>
<feature type="region of interest" description="Disordered" evidence="1">
    <location>
        <begin position="1"/>
        <end position="142"/>
    </location>
</feature>
<evidence type="ECO:0000313" key="2">
    <source>
        <dbReference type="EMBL" id="CAI9180013.1"/>
    </source>
</evidence>
<keyword evidence="3" id="KW-1185">Reference proteome</keyword>
<proteinExistence type="predicted"/>
<name>A0ABN9A2K5_RANTA</name>
<reference evidence="2" key="1">
    <citation type="submission" date="2023-04" db="EMBL/GenBank/DDBJ databases">
        <authorList>
            <consortium name="ELIXIR-Norway"/>
        </authorList>
    </citation>
    <scope>NUCLEOTIDE SEQUENCE [LARGE SCALE GENOMIC DNA]</scope>
</reference>
<dbReference type="EMBL" id="OX460343">
    <property type="protein sequence ID" value="CAI9180013.1"/>
    <property type="molecule type" value="Genomic_DNA"/>
</dbReference>